<protein>
    <submittedName>
        <fullName evidence="3">Uncharacterized protein</fullName>
    </submittedName>
</protein>
<name>A0A849STB8_UNCEI</name>
<dbReference type="Proteomes" id="UP000580839">
    <property type="component" value="Unassembled WGS sequence"/>
</dbReference>
<proteinExistence type="predicted"/>
<feature type="signal peptide" evidence="2">
    <location>
        <begin position="1"/>
        <end position="25"/>
    </location>
</feature>
<organism evidence="3 4">
    <name type="scientific">Eiseniibacteriota bacterium</name>
    <dbReference type="NCBI Taxonomy" id="2212470"/>
    <lineage>
        <taxon>Bacteria</taxon>
        <taxon>Candidatus Eiseniibacteriota</taxon>
    </lineage>
</organism>
<accession>A0A849STB8</accession>
<evidence type="ECO:0000313" key="4">
    <source>
        <dbReference type="Proteomes" id="UP000580839"/>
    </source>
</evidence>
<evidence type="ECO:0000313" key="3">
    <source>
        <dbReference type="EMBL" id="NOT35315.1"/>
    </source>
</evidence>
<keyword evidence="2" id="KW-0732">Signal</keyword>
<feature type="chain" id="PRO_5032403528" evidence="2">
    <location>
        <begin position="26"/>
        <end position="211"/>
    </location>
</feature>
<dbReference type="AlphaFoldDB" id="A0A849STB8"/>
<reference evidence="3 4" key="1">
    <citation type="submission" date="2020-04" db="EMBL/GenBank/DDBJ databases">
        <title>Metagenomic profiling of ammonia- and methane-oxidizing microorganisms in a Dutch drinking water treatment plant.</title>
        <authorList>
            <person name="Poghosyan L."/>
            <person name="Leucker S."/>
        </authorList>
    </citation>
    <scope>NUCLEOTIDE SEQUENCE [LARGE SCALE GENOMIC DNA]</scope>
    <source>
        <strain evidence="3">S-RSF-IL-03</strain>
    </source>
</reference>
<evidence type="ECO:0000256" key="2">
    <source>
        <dbReference type="SAM" id="SignalP"/>
    </source>
</evidence>
<feature type="non-terminal residue" evidence="3">
    <location>
        <position position="211"/>
    </location>
</feature>
<comment type="caution">
    <text evidence="3">The sequence shown here is derived from an EMBL/GenBank/DDBJ whole genome shotgun (WGS) entry which is preliminary data.</text>
</comment>
<evidence type="ECO:0000256" key="1">
    <source>
        <dbReference type="SAM" id="MobiDB-lite"/>
    </source>
</evidence>
<dbReference type="EMBL" id="JABFRW010000188">
    <property type="protein sequence ID" value="NOT35315.1"/>
    <property type="molecule type" value="Genomic_DNA"/>
</dbReference>
<sequence length="211" mass="22029">MRWRSIHTGLLLCLAALLPAASARSAGPPPSTLEGHDLEVADELGTGVESALGSLLSGQMAGEITRVTVNADEGSRITVRVSYSGFEGGRMWAEALNSNRKLQSWITASTPQSLGASSGEVEFVLDAGDRAPEGGSRASSFLRLSVARGDRSVASFRRNYRMAKTWGAIAGEPTALMTTTIMPKPIGTTATLTEAPSYPLPPRSGVATAPA</sequence>
<gene>
    <name evidence="3" type="ORF">HOP12_14320</name>
</gene>
<feature type="region of interest" description="Disordered" evidence="1">
    <location>
        <begin position="192"/>
        <end position="211"/>
    </location>
</feature>